<sequence length="381" mass="41917">MPPFFGRYGMRKVVAWIHRYLGLSLGGLLLISGLTGSIIVFNKDIDATLNAGLFQVQPREARRSIDDILQNVRAAVPFKDAGFVFLPQSPDLALEVWFRDTDLRAYADPYTGELLGTRNAKSSLMGFLVDLHIHLLSGETGERVVGWAGLGGIVVSALGLWLWWPKRGRWKQALQIKWEAAPGRLWLDVHKLVGALTFVLFVLTATTGAALALYELITEPVLIALTGEGARKSAPKSRSSSGAAAPVSPMLDQAALLFPGAQITRITLPAKPNAAVAVRMRLEGEIHQFGRTFIWFDQYDGSVLRVDNALLANRATRIQSWLYPLHTGVYGGLATRLLQVMVGLSLSLLTLSGAWLWYRSYSARSNAAKRLKALKTLPERM</sequence>
<feature type="transmembrane region" description="Helical" evidence="1">
    <location>
        <begin position="144"/>
        <end position="164"/>
    </location>
</feature>
<feature type="transmembrane region" description="Helical" evidence="1">
    <location>
        <begin position="337"/>
        <end position="358"/>
    </location>
</feature>
<dbReference type="AlphaFoldDB" id="A0A3A3FTT1"/>
<protein>
    <recommendedName>
        <fullName evidence="4">Iron-regulated membrane protein</fullName>
    </recommendedName>
</protein>
<dbReference type="InterPro" id="IPR005625">
    <property type="entry name" value="PepSY-ass_TM"/>
</dbReference>
<feature type="transmembrane region" description="Helical" evidence="1">
    <location>
        <begin position="20"/>
        <end position="41"/>
    </location>
</feature>
<evidence type="ECO:0000313" key="3">
    <source>
        <dbReference type="Proteomes" id="UP000265955"/>
    </source>
</evidence>
<name>A0A3A3FTT1_9BURK</name>
<organism evidence="2 3">
    <name type="scientific">Noviherbaspirillum saxi</name>
    <dbReference type="NCBI Taxonomy" id="2320863"/>
    <lineage>
        <taxon>Bacteria</taxon>
        <taxon>Pseudomonadati</taxon>
        <taxon>Pseudomonadota</taxon>
        <taxon>Betaproteobacteria</taxon>
        <taxon>Burkholderiales</taxon>
        <taxon>Oxalobacteraceae</taxon>
        <taxon>Noviherbaspirillum</taxon>
    </lineage>
</organism>
<feature type="transmembrane region" description="Helical" evidence="1">
    <location>
        <begin position="192"/>
        <end position="214"/>
    </location>
</feature>
<keyword evidence="3" id="KW-1185">Reference proteome</keyword>
<evidence type="ECO:0000313" key="2">
    <source>
        <dbReference type="EMBL" id="RJF99203.1"/>
    </source>
</evidence>
<reference evidence="3" key="1">
    <citation type="submission" date="2018-09" db="EMBL/GenBank/DDBJ databases">
        <authorList>
            <person name="Zhu H."/>
        </authorList>
    </citation>
    <scope>NUCLEOTIDE SEQUENCE [LARGE SCALE GENOMIC DNA]</scope>
    <source>
        <strain evidence="3">K1R23-30</strain>
    </source>
</reference>
<gene>
    <name evidence="2" type="ORF">D3871_12250</name>
</gene>
<evidence type="ECO:0008006" key="4">
    <source>
        <dbReference type="Google" id="ProtNLM"/>
    </source>
</evidence>
<dbReference type="PANTHER" id="PTHR34219">
    <property type="entry name" value="IRON-REGULATED INNER MEMBRANE PROTEIN-RELATED"/>
    <property type="match status" value="1"/>
</dbReference>
<keyword evidence="1" id="KW-0472">Membrane</keyword>
<dbReference type="EMBL" id="QYUO01000001">
    <property type="protein sequence ID" value="RJF99203.1"/>
    <property type="molecule type" value="Genomic_DNA"/>
</dbReference>
<dbReference type="Pfam" id="PF03929">
    <property type="entry name" value="PepSY_TM"/>
    <property type="match status" value="1"/>
</dbReference>
<proteinExistence type="predicted"/>
<dbReference type="PANTHER" id="PTHR34219:SF3">
    <property type="entry name" value="BLL7967 PROTEIN"/>
    <property type="match status" value="1"/>
</dbReference>
<comment type="caution">
    <text evidence="2">The sequence shown here is derived from an EMBL/GenBank/DDBJ whole genome shotgun (WGS) entry which is preliminary data.</text>
</comment>
<accession>A0A3A3FTT1</accession>
<keyword evidence="1" id="KW-1133">Transmembrane helix</keyword>
<dbReference type="Proteomes" id="UP000265955">
    <property type="component" value="Unassembled WGS sequence"/>
</dbReference>
<evidence type="ECO:0000256" key="1">
    <source>
        <dbReference type="SAM" id="Phobius"/>
    </source>
</evidence>
<keyword evidence="1" id="KW-0812">Transmembrane</keyword>